<dbReference type="GO" id="GO:0003677">
    <property type="term" value="F:DNA binding"/>
    <property type="evidence" value="ECO:0007669"/>
    <property type="project" value="UniProtKB-KW"/>
</dbReference>
<keyword evidence="2" id="KW-0805">Transcription regulation</keyword>
<name>A0A934MF21_9HYPH</name>
<sequence length="323" mass="35623">MNPHNLTLKQLRAFQAIADEGSFVAASKKLHLSQPALSQCVKQLEAELGGRLFDRTTRSVRLTSLGMSFLPYVRHLLAQLETVVTNMQELVSRRRGEVTIACLPSVASRLMPRVVAENERAFPGIRVNIRDANMRQVAEKVRSGEADLGIGSLYEEDPDVSSALLAEDEMQAVLPATSPLARHRRLAWDDLADAPFISLSHDNGVRDLLDAALRQHAIRVRTVAEVSNISTLTAMVEEGIGISVLPSLAMPRASHQVVRVRPLRPLVNRTIHLLWRTGIAISPAAEAVRISLQKVVAEDPELKHLPHVIWTEGPSWLKEASSL</sequence>
<reference evidence="6" key="1">
    <citation type="submission" date="2020-12" db="EMBL/GenBank/DDBJ databases">
        <title>Bacterial taxonomy.</title>
        <authorList>
            <person name="Pan X."/>
        </authorList>
    </citation>
    <scope>NUCLEOTIDE SEQUENCE</scope>
    <source>
        <strain evidence="6">B2012</strain>
    </source>
</reference>
<keyword evidence="4" id="KW-0804">Transcription</keyword>
<dbReference type="PANTHER" id="PTHR30419">
    <property type="entry name" value="HTH-TYPE TRANSCRIPTIONAL REGULATOR YBHD"/>
    <property type="match status" value="1"/>
</dbReference>
<dbReference type="InterPro" id="IPR050950">
    <property type="entry name" value="HTH-type_LysR_regulators"/>
</dbReference>
<proteinExistence type="inferred from homology"/>
<dbReference type="PRINTS" id="PR00039">
    <property type="entry name" value="HTHLYSR"/>
</dbReference>
<dbReference type="PANTHER" id="PTHR30419:SF8">
    <property type="entry name" value="NITROGEN ASSIMILATION TRANSCRIPTIONAL ACTIVATOR-RELATED"/>
    <property type="match status" value="1"/>
</dbReference>
<comment type="caution">
    <text evidence="6">The sequence shown here is derived from an EMBL/GenBank/DDBJ whole genome shotgun (WGS) entry which is preliminary data.</text>
</comment>
<dbReference type="GO" id="GO:0003700">
    <property type="term" value="F:DNA-binding transcription factor activity"/>
    <property type="evidence" value="ECO:0007669"/>
    <property type="project" value="InterPro"/>
</dbReference>
<comment type="similarity">
    <text evidence="1">Belongs to the LysR transcriptional regulatory family.</text>
</comment>
<keyword evidence="7" id="KW-1185">Reference proteome</keyword>
<dbReference type="EMBL" id="JAEKJA010000001">
    <property type="protein sequence ID" value="MBJ3774460.1"/>
    <property type="molecule type" value="Genomic_DNA"/>
</dbReference>
<dbReference type="Pfam" id="PF03466">
    <property type="entry name" value="LysR_substrate"/>
    <property type="match status" value="1"/>
</dbReference>
<dbReference type="InterPro" id="IPR036390">
    <property type="entry name" value="WH_DNA-bd_sf"/>
</dbReference>
<dbReference type="GO" id="GO:0005829">
    <property type="term" value="C:cytosol"/>
    <property type="evidence" value="ECO:0007669"/>
    <property type="project" value="TreeGrafter"/>
</dbReference>
<evidence type="ECO:0000256" key="3">
    <source>
        <dbReference type="ARBA" id="ARBA00023125"/>
    </source>
</evidence>
<evidence type="ECO:0000313" key="6">
    <source>
        <dbReference type="EMBL" id="MBJ3774460.1"/>
    </source>
</evidence>
<dbReference type="AlphaFoldDB" id="A0A934MF21"/>
<dbReference type="RefSeq" id="WP_198880340.1">
    <property type="nucleotide sequence ID" value="NZ_JAEKJA010000001.1"/>
</dbReference>
<keyword evidence="3" id="KW-0238">DNA-binding</keyword>
<dbReference type="Pfam" id="PF00126">
    <property type="entry name" value="HTH_1"/>
    <property type="match status" value="1"/>
</dbReference>
<dbReference type="Gene3D" id="3.40.190.10">
    <property type="entry name" value="Periplasmic binding protein-like II"/>
    <property type="match status" value="2"/>
</dbReference>
<gene>
    <name evidence="6" type="ORF">JCR33_02105</name>
</gene>
<dbReference type="FunFam" id="1.10.10.10:FF:000001">
    <property type="entry name" value="LysR family transcriptional regulator"/>
    <property type="match status" value="1"/>
</dbReference>
<evidence type="ECO:0000256" key="1">
    <source>
        <dbReference type="ARBA" id="ARBA00009437"/>
    </source>
</evidence>
<dbReference type="InterPro" id="IPR036388">
    <property type="entry name" value="WH-like_DNA-bd_sf"/>
</dbReference>
<feature type="domain" description="HTH lysR-type" evidence="5">
    <location>
        <begin position="6"/>
        <end position="63"/>
    </location>
</feature>
<protein>
    <submittedName>
        <fullName evidence="6">LysR family transcriptional regulator</fullName>
    </submittedName>
</protein>
<dbReference type="SUPFAM" id="SSF46785">
    <property type="entry name" value="Winged helix' DNA-binding domain"/>
    <property type="match status" value="1"/>
</dbReference>
<evidence type="ECO:0000256" key="4">
    <source>
        <dbReference type="ARBA" id="ARBA00023163"/>
    </source>
</evidence>
<organism evidence="6 7">
    <name type="scientific">Acuticoccus mangrovi</name>
    <dbReference type="NCBI Taxonomy" id="2796142"/>
    <lineage>
        <taxon>Bacteria</taxon>
        <taxon>Pseudomonadati</taxon>
        <taxon>Pseudomonadota</taxon>
        <taxon>Alphaproteobacteria</taxon>
        <taxon>Hyphomicrobiales</taxon>
        <taxon>Amorphaceae</taxon>
        <taxon>Acuticoccus</taxon>
    </lineage>
</organism>
<dbReference type="SUPFAM" id="SSF53850">
    <property type="entry name" value="Periplasmic binding protein-like II"/>
    <property type="match status" value="1"/>
</dbReference>
<dbReference type="PROSITE" id="PS50931">
    <property type="entry name" value="HTH_LYSR"/>
    <property type="match status" value="1"/>
</dbReference>
<dbReference type="CDD" id="cd08440">
    <property type="entry name" value="PBP2_LTTR_like_4"/>
    <property type="match status" value="1"/>
</dbReference>
<accession>A0A934MF21</accession>
<dbReference type="InterPro" id="IPR000847">
    <property type="entry name" value="LysR_HTH_N"/>
</dbReference>
<dbReference type="Gene3D" id="1.10.10.10">
    <property type="entry name" value="Winged helix-like DNA-binding domain superfamily/Winged helix DNA-binding domain"/>
    <property type="match status" value="1"/>
</dbReference>
<evidence type="ECO:0000313" key="7">
    <source>
        <dbReference type="Proteomes" id="UP000609531"/>
    </source>
</evidence>
<evidence type="ECO:0000256" key="2">
    <source>
        <dbReference type="ARBA" id="ARBA00023015"/>
    </source>
</evidence>
<evidence type="ECO:0000259" key="5">
    <source>
        <dbReference type="PROSITE" id="PS50931"/>
    </source>
</evidence>
<dbReference type="InterPro" id="IPR005119">
    <property type="entry name" value="LysR_subst-bd"/>
</dbReference>
<dbReference type="Proteomes" id="UP000609531">
    <property type="component" value="Unassembled WGS sequence"/>
</dbReference>